<dbReference type="Proteomes" id="UP000195221">
    <property type="component" value="Unassembled WGS sequence"/>
</dbReference>
<sequence length="92" mass="9859">MPTMPTSATTNTTENARLKLDISGNPIKLCENYRFLAVTARMACCASAERPGPANHLRAVPGVKPIQVALLWPIPCSIPLLPLARQTSFAAT</sequence>
<name>A0A242M952_CABSO</name>
<gene>
    <name evidence="1" type="ORF">PAMC26577_36245</name>
</gene>
<evidence type="ECO:0000313" key="2">
    <source>
        <dbReference type="Proteomes" id="UP000195221"/>
    </source>
</evidence>
<organism evidence="1 2">
    <name type="scientific">Caballeronia sordidicola</name>
    <name type="common">Burkholderia sordidicola</name>
    <dbReference type="NCBI Taxonomy" id="196367"/>
    <lineage>
        <taxon>Bacteria</taxon>
        <taxon>Pseudomonadati</taxon>
        <taxon>Pseudomonadota</taxon>
        <taxon>Betaproteobacteria</taxon>
        <taxon>Burkholderiales</taxon>
        <taxon>Burkholderiaceae</taxon>
        <taxon>Caballeronia</taxon>
    </lineage>
</organism>
<proteinExistence type="predicted"/>
<dbReference type="AlphaFoldDB" id="A0A242M952"/>
<reference evidence="1 2" key="1">
    <citation type="submission" date="2017-03" db="EMBL/GenBank/DDBJ databases">
        <title>Genome analysis of strain PAMC 26577.</title>
        <authorList>
            <person name="Oh H.-M."/>
            <person name="Yang J.-A."/>
        </authorList>
    </citation>
    <scope>NUCLEOTIDE SEQUENCE [LARGE SCALE GENOMIC DNA]</scope>
    <source>
        <strain evidence="1 2">PAMC 26577</strain>
    </source>
</reference>
<evidence type="ECO:0000313" key="1">
    <source>
        <dbReference type="EMBL" id="OTP67630.1"/>
    </source>
</evidence>
<accession>A0A242M952</accession>
<comment type="caution">
    <text evidence="1">The sequence shown here is derived from an EMBL/GenBank/DDBJ whole genome shotgun (WGS) entry which is preliminary data.</text>
</comment>
<protein>
    <submittedName>
        <fullName evidence="1">3'-to-5' oligoribonuclease (Orn)</fullName>
    </submittedName>
</protein>
<dbReference type="EMBL" id="NBTZ01000152">
    <property type="protein sequence ID" value="OTP67630.1"/>
    <property type="molecule type" value="Genomic_DNA"/>
</dbReference>